<dbReference type="Proteomes" id="UP000053780">
    <property type="component" value="Unassembled WGS sequence"/>
</dbReference>
<dbReference type="EMBL" id="KE647210">
    <property type="protein sequence ID" value="EQB60897.1"/>
    <property type="molecule type" value="Genomic_DNA"/>
</dbReference>
<dbReference type="InterPro" id="IPR000788">
    <property type="entry name" value="RNR_lg_C"/>
</dbReference>
<dbReference type="Pfam" id="PF02867">
    <property type="entry name" value="Ribonuc_red_lgC"/>
    <property type="match status" value="1"/>
</dbReference>
<dbReference type="EC" id="1.17.4.1" evidence="2 4"/>
<evidence type="ECO:0000313" key="8">
    <source>
        <dbReference type="Proteomes" id="UP000053780"/>
    </source>
</evidence>
<dbReference type="UniPathway" id="UPA00326"/>
<dbReference type="InterPro" id="IPR013509">
    <property type="entry name" value="RNR_lsu_N"/>
</dbReference>
<dbReference type="SUPFAM" id="SSF51998">
    <property type="entry name" value="PFL-like glycyl radical enzymes"/>
    <property type="match status" value="1"/>
</dbReference>
<dbReference type="GO" id="GO:0009263">
    <property type="term" value="P:deoxyribonucleotide biosynthetic process"/>
    <property type="evidence" value="ECO:0007669"/>
    <property type="project" value="UniProtKB-KW"/>
</dbReference>
<dbReference type="SUPFAM" id="SSF48168">
    <property type="entry name" value="R1 subunit of ribonucleotide reductase, N-terminal domain"/>
    <property type="match status" value="1"/>
</dbReference>
<evidence type="ECO:0000256" key="3">
    <source>
        <dbReference type="ARBA" id="ARBA00023002"/>
    </source>
</evidence>
<keyword evidence="3 4" id="KW-0560">Oxidoreductase</keyword>
<dbReference type="GO" id="GO:0004748">
    <property type="term" value="F:ribonucleoside-diphosphate reductase activity, thioredoxin disulfide as acceptor"/>
    <property type="evidence" value="ECO:0007669"/>
    <property type="project" value="UniProtKB-EC"/>
</dbReference>
<keyword evidence="4" id="KW-0215">Deoxyribonucleotide synthesis</keyword>
<dbReference type="PANTHER" id="PTHR11573:SF6">
    <property type="entry name" value="RIBONUCLEOSIDE-DIPHOSPHATE REDUCTASE LARGE SUBUNIT"/>
    <property type="match status" value="1"/>
</dbReference>
<dbReference type="InterPro" id="IPR039718">
    <property type="entry name" value="Rrm1"/>
</dbReference>
<evidence type="ECO:0000259" key="6">
    <source>
        <dbReference type="Pfam" id="PF02867"/>
    </source>
</evidence>
<keyword evidence="8" id="KW-1185">Reference proteome</keyword>
<feature type="domain" description="Ribonucleotide reductase large subunit N-terminal" evidence="5">
    <location>
        <begin position="9"/>
        <end position="76"/>
    </location>
</feature>
<dbReference type="AlphaFoldDB" id="T0L026"/>
<gene>
    <name evidence="7" type="ORF">NAPIS_ORF01536</name>
</gene>
<dbReference type="HOGENOM" id="CLU_1180526_0_0_1"/>
<dbReference type="GO" id="GO:0005971">
    <property type="term" value="C:ribonucleoside-diphosphate reductase complex"/>
    <property type="evidence" value="ECO:0007669"/>
    <property type="project" value="TreeGrafter"/>
</dbReference>
<dbReference type="VEuPathDB" id="MicrosporidiaDB:NAPIS_ORF01536"/>
<name>T0L026_9MICR</name>
<accession>T0L026</accession>
<proteinExistence type="inferred from homology"/>
<dbReference type="GO" id="GO:0005524">
    <property type="term" value="F:ATP binding"/>
    <property type="evidence" value="ECO:0007669"/>
    <property type="project" value="InterPro"/>
</dbReference>
<evidence type="ECO:0000256" key="4">
    <source>
        <dbReference type="RuleBase" id="RU003410"/>
    </source>
</evidence>
<evidence type="ECO:0000256" key="1">
    <source>
        <dbReference type="ARBA" id="ARBA00010406"/>
    </source>
</evidence>
<comment type="catalytic activity">
    <reaction evidence="4">
        <text>a 2'-deoxyribonucleoside 5'-diphosphate + [thioredoxin]-disulfide + H2O = a ribonucleoside 5'-diphosphate + [thioredoxin]-dithiol</text>
        <dbReference type="Rhea" id="RHEA:23252"/>
        <dbReference type="Rhea" id="RHEA-COMP:10698"/>
        <dbReference type="Rhea" id="RHEA-COMP:10700"/>
        <dbReference type="ChEBI" id="CHEBI:15377"/>
        <dbReference type="ChEBI" id="CHEBI:29950"/>
        <dbReference type="ChEBI" id="CHEBI:50058"/>
        <dbReference type="ChEBI" id="CHEBI:57930"/>
        <dbReference type="ChEBI" id="CHEBI:73316"/>
        <dbReference type="EC" id="1.17.4.1"/>
    </reaction>
</comment>
<evidence type="ECO:0000313" key="7">
    <source>
        <dbReference type="EMBL" id="EQB60897.1"/>
    </source>
</evidence>
<sequence length="235" mass="27038">MMDYTKDYDLTYFSLASLMKSYLIKVNDEYIERPQDVFMRVAIQLHKSNWPLVKETYDLMSNQYFSHATPTLYNSCCARSQLASCFLLSPKEDSIEGLYETLSKCALISKFSGGIGINLHDIRGRGSALKTTGGKSLGIIPFIQVINSTMKYINQGGFKRSSSIAIYLEPWHKDIFDFIDLRKNSGQEDMRARDVFTALWINDIFMERVEKNEDWSLFCPDEAHGLSNKTLESYY</sequence>
<dbReference type="PANTHER" id="PTHR11573">
    <property type="entry name" value="RIBONUCLEOSIDE-DIPHOSPHATE REDUCTASE LARGE CHAIN"/>
    <property type="match status" value="1"/>
</dbReference>
<dbReference type="Gene3D" id="3.20.70.20">
    <property type="match status" value="1"/>
</dbReference>
<organism evidence="7 8">
    <name type="scientific">Vairimorpha apis BRL 01</name>
    <dbReference type="NCBI Taxonomy" id="1037528"/>
    <lineage>
        <taxon>Eukaryota</taxon>
        <taxon>Fungi</taxon>
        <taxon>Fungi incertae sedis</taxon>
        <taxon>Microsporidia</taxon>
        <taxon>Nosematidae</taxon>
        <taxon>Vairimorpha</taxon>
    </lineage>
</organism>
<dbReference type="OrthoDB" id="3000483at2759"/>
<comment type="function">
    <text evidence="4">Provides the precursors necessary for DNA synthesis. Catalyzes the biosynthesis of deoxyribonucleotides from the corresponding ribonucleotides.</text>
</comment>
<reference evidence="7 8" key="1">
    <citation type="journal article" date="2013" name="BMC Genomics">
        <title>Genome sequencing and comparative genomics of honey bee microsporidia, Nosema apis reveal novel insights into host-parasite interactions.</title>
        <authorList>
            <person name="Chen Yp."/>
            <person name="Pettis J.S."/>
            <person name="Zhao Y."/>
            <person name="Liu X."/>
            <person name="Tallon L.J."/>
            <person name="Sadzewicz L.D."/>
            <person name="Li R."/>
            <person name="Zheng H."/>
            <person name="Huang S."/>
            <person name="Zhang X."/>
            <person name="Hamilton M.C."/>
            <person name="Pernal S.F."/>
            <person name="Melathopoulos A.P."/>
            <person name="Yan X."/>
            <person name="Evans J.D."/>
        </authorList>
    </citation>
    <scope>NUCLEOTIDE SEQUENCE [LARGE SCALE GENOMIC DNA]</scope>
    <source>
        <strain evidence="7 8">BRL 01</strain>
    </source>
</reference>
<evidence type="ECO:0000259" key="5">
    <source>
        <dbReference type="Pfam" id="PF00317"/>
    </source>
</evidence>
<evidence type="ECO:0000256" key="2">
    <source>
        <dbReference type="ARBA" id="ARBA00012274"/>
    </source>
</evidence>
<comment type="similarity">
    <text evidence="1 4">Belongs to the ribonucleoside diphosphate reductase large chain family.</text>
</comment>
<protein>
    <recommendedName>
        <fullName evidence="2 4">Ribonucleoside-diphosphate reductase</fullName>
        <ecNumber evidence="2 4">1.17.4.1</ecNumber>
    </recommendedName>
</protein>
<dbReference type="Pfam" id="PF00317">
    <property type="entry name" value="Ribonuc_red_lgN"/>
    <property type="match status" value="1"/>
</dbReference>
<feature type="domain" description="Ribonucleotide reductase large subunit C-terminal" evidence="6">
    <location>
        <begin position="83"/>
        <end position="228"/>
    </location>
</feature>
<dbReference type="InterPro" id="IPR008926">
    <property type="entry name" value="RNR_R1-su_N"/>
</dbReference>